<dbReference type="CDD" id="cd00130">
    <property type="entry name" value="PAS"/>
    <property type="match status" value="3"/>
</dbReference>
<comment type="caution">
    <text evidence="26">The sequence shown here is derived from an EMBL/GenBank/DDBJ whole genome shotgun (WGS) entry which is preliminary data.</text>
</comment>
<dbReference type="PANTHER" id="PTHR45339:SF1">
    <property type="entry name" value="HYBRID SIGNAL TRANSDUCTION HISTIDINE KINASE J"/>
    <property type="match status" value="1"/>
</dbReference>
<feature type="domain" description="Response regulatory" evidence="22">
    <location>
        <begin position="831"/>
        <end position="948"/>
    </location>
</feature>
<evidence type="ECO:0000256" key="8">
    <source>
        <dbReference type="ARBA" id="ARBA00022692"/>
    </source>
</evidence>
<dbReference type="GO" id="GO:0005886">
    <property type="term" value="C:plasma membrane"/>
    <property type="evidence" value="ECO:0007669"/>
    <property type="project" value="UniProtKB-SubCell"/>
</dbReference>
<evidence type="ECO:0000256" key="1">
    <source>
        <dbReference type="ARBA" id="ARBA00000085"/>
    </source>
</evidence>
<dbReference type="OrthoDB" id="9809348at2"/>
<name>A0A3N9NWW6_9BACL</name>
<dbReference type="CDD" id="cd00082">
    <property type="entry name" value="HisKA"/>
    <property type="match status" value="1"/>
</dbReference>
<keyword evidence="11" id="KW-0067">ATP-binding</keyword>
<dbReference type="PROSITE" id="PS50894">
    <property type="entry name" value="HPT"/>
    <property type="match status" value="1"/>
</dbReference>
<dbReference type="PROSITE" id="PS50110">
    <property type="entry name" value="RESPONSE_REGULATORY"/>
    <property type="match status" value="2"/>
</dbReference>
<dbReference type="Pfam" id="PF00072">
    <property type="entry name" value="Response_reg"/>
    <property type="match status" value="2"/>
</dbReference>
<dbReference type="Pfam" id="PF08448">
    <property type="entry name" value="PAS_4"/>
    <property type="match status" value="2"/>
</dbReference>
<reference evidence="26 27" key="1">
    <citation type="submission" date="2018-11" db="EMBL/GenBank/DDBJ databases">
        <title>Genome sequence of strain 7197.</title>
        <authorList>
            <person name="Gao J."/>
            <person name="Sun J."/>
        </authorList>
    </citation>
    <scope>NUCLEOTIDE SEQUENCE [LARGE SCALE GENOMIC DNA]</scope>
    <source>
        <strain evidence="26 27">7197</strain>
    </source>
</reference>
<dbReference type="InterPro" id="IPR001610">
    <property type="entry name" value="PAC"/>
</dbReference>
<feature type="transmembrane region" description="Helical" evidence="20">
    <location>
        <begin position="6"/>
        <end position="27"/>
    </location>
</feature>
<dbReference type="InterPro" id="IPR000014">
    <property type="entry name" value="PAS"/>
</dbReference>
<organism evidence="26 27">
    <name type="scientific">Paenibacillus rhizophilus</name>
    <dbReference type="NCBI Taxonomy" id="1850366"/>
    <lineage>
        <taxon>Bacteria</taxon>
        <taxon>Bacillati</taxon>
        <taxon>Bacillota</taxon>
        <taxon>Bacilli</taxon>
        <taxon>Bacillales</taxon>
        <taxon>Paenibacillaceae</taxon>
        <taxon>Paenibacillus</taxon>
    </lineage>
</organism>
<dbReference type="InterPro" id="IPR013656">
    <property type="entry name" value="PAS_4"/>
</dbReference>
<evidence type="ECO:0000256" key="10">
    <source>
        <dbReference type="ARBA" id="ARBA00022777"/>
    </source>
</evidence>
<dbReference type="InterPro" id="IPR001789">
    <property type="entry name" value="Sig_transdc_resp-reg_receiver"/>
</dbReference>
<dbReference type="SUPFAM" id="SSF55785">
    <property type="entry name" value="PYP-like sensor domain (PAS domain)"/>
    <property type="match status" value="3"/>
</dbReference>
<evidence type="ECO:0000256" key="3">
    <source>
        <dbReference type="ARBA" id="ARBA00006402"/>
    </source>
</evidence>
<dbReference type="Pfam" id="PF13426">
    <property type="entry name" value="PAS_9"/>
    <property type="match status" value="1"/>
</dbReference>
<keyword evidence="6 19" id="KW-0597">Phosphoprotein</keyword>
<evidence type="ECO:0000256" key="12">
    <source>
        <dbReference type="ARBA" id="ARBA00022989"/>
    </source>
</evidence>
<dbReference type="PROSITE" id="PS50112">
    <property type="entry name" value="PAS"/>
    <property type="match status" value="3"/>
</dbReference>
<dbReference type="Pfam" id="PF01627">
    <property type="entry name" value="Hpt"/>
    <property type="match status" value="1"/>
</dbReference>
<evidence type="ECO:0000256" key="5">
    <source>
        <dbReference type="ARBA" id="ARBA00022475"/>
    </source>
</evidence>
<evidence type="ECO:0000256" key="6">
    <source>
        <dbReference type="ARBA" id="ARBA00022553"/>
    </source>
</evidence>
<feature type="domain" description="Response regulatory" evidence="22">
    <location>
        <begin position="686"/>
        <end position="807"/>
    </location>
</feature>
<gene>
    <name evidence="26" type="ORF">EH198_22500</name>
</gene>
<dbReference type="Gene3D" id="1.10.287.130">
    <property type="match status" value="1"/>
</dbReference>
<dbReference type="EC" id="2.7.13.3" evidence="4"/>
<dbReference type="InterPro" id="IPR003661">
    <property type="entry name" value="HisK_dim/P_dom"/>
</dbReference>
<dbReference type="SUPFAM" id="SSF52172">
    <property type="entry name" value="CheY-like"/>
    <property type="match status" value="2"/>
</dbReference>
<dbReference type="GO" id="GO:0005524">
    <property type="term" value="F:ATP binding"/>
    <property type="evidence" value="ECO:0007669"/>
    <property type="project" value="UniProtKB-KW"/>
</dbReference>
<comment type="subunit">
    <text evidence="15">At low DSF concentrations, interacts with RpfF.</text>
</comment>
<dbReference type="SMART" id="SM00091">
    <property type="entry name" value="PAS"/>
    <property type="match status" value="3"/>
</dbReference>
<dbReference type="SUPFAM" id="SSF47384">
    <property type="entry name" value="Homodimeric domain of signal transducing histidine kinase"/>
    <property type="match status" value="1"/>
</dbReference>
<dbReference type="PROSITE" id="PS50109">
    <property type="entry name" value="HIS_KIN"/>
    <property type="match status" value="1"/>
</dbReference>
<dbReference type="Gene3D" id="3.40.50.2300">
    <property type="match status" value="2"/>
</dbReference>
<feature type="domain" description="HPt" evidence="25">
    <location>
        <begin position="993"/>
        <end position="1087"/>
    </location>
</feature>
<keyword evidence="7" id="KW-0808">Transferase</keyword>
<keyword evidence="5" id="KW-1003">Cell membrane</keyword>
<protein>
    <recommendedName>
        <fullName evidence="17">Circadian input-output histidine kinase CikA</fullName>
        <ecNumber evidence="4">2.7.13.3</ecNumber>
    </recommendedName>
    <alternativeName>
        <fullName evidence="16">Sensory/regulatory protein RpfC</fullName>
    </alternativeName>
</protein>
<sequence length="1180" mass="132413">MPFLASIHSIVYLAIFIMAYFIVRLYVKQFKAAKQLLETEKRYNEQLRLYLNVIEQSPLSIVITDAHSRIQYVNPYFTELTGYSIAELVGKTPGILKSEETAPETYWEMWRTISQGDNWQGEFINKKKSGERYMESAIISSIKDNNQNITHYVGIKENVSEYNRIKRELSDQFYFTSQLIDTLPHPLFYLDALGYFLGCNAAYERAFNVNRQELTGMHARDLSYMPRDNYRVLDDMRKEVSRNGRPSQRQLRRPFADGNDHDILYSLSAYHLSDGSEGGYLGIMTDITDLKSKEKELLESRNFLDVIINHIPVMLYVKDAATLNFYKANQACADFLGLSPEEIPGMCDYDLFPQEVARKLNTTDRKVLESGQAVNEIEILPNDSEQGTLRYVHASKLPILDADGNPLFLLGVSEDITEIKKKEEELKQALRIAEEATAAKSQFLANMSHEIRTPMNAIIGLAHLALKTELSPKQRDYLSKIHNAGTSLLGIVNEILDFSKVESGKLELEDTGFELQEVITDAVALSSQSAYDKGLELMYYIPADVPQNLIGDPLRLQQILTNLVSNAVKFTEKGEVVVRVEQVRRVDNRIKLKISVRDTGIGLSKEAEARLFQAFTQADNSTTRKFGGTGLGLAISRRLVEIMGGTLWVESKEGEGSIFAFTAWFGVSLETASSARAVPIELRSLRMLVVDDNQAARELLVEYLQDFECRATALSSGEEALLALEQADANEPYDVVFLDWEIEGELGTELARRIKNNLSLRHVPAVILVTAFGKDDFLKQADAENMDDYLVKPVNQSLLYDMIINLFAPHNGGISVVPSLKEKDYKLAGIRVLLAEDNEINQQIAVELLKSQGIGTEIAPNGAEAVSMVREMPAGHFQLVLMDMQMPEMDGFAAARAIREMDSRLPIIAMTARTMPEEREKCLAAGMNDHVSKPIDPDILFAILDKWIPDDQKNRPLPDKIRDEMHEIGFEAPYLPLLNSIDTGNGLRRTGNNVNLYFSLLQKYADNHGNTVMQIREAAMRRDFDTAHRLAHNLKGVSGNIGALGVQALADEAGIMLAAGLAGEETGSILDKLEAAVLSISEEIRSGLQEAPLLETEEYVPHSQPVEQVVSRLLVLLKDSDSEAVDYFISVKDQLKAWMEPEEWRLTARSIGIFDYEDAIGRIERAVRNSNLYIGVDKNA</sequence>
<comment type="catalytic activity">
    <reaction evidence="1">
        <text>ATP + protein L-histidine = ADP + protein N-phospho-L-histidine.</text>
        <dbReference type="EC" id="2.7.13.3"/>
    </reaction>
</comment>
<feature type="domain" description="PAS" evidence="23">
    <location>
        <begin position="300"/>
        <end position="371"/>
    </location>
</feature>
<dbReference type="Gene3D" id="3.30.565.10">
    <property type="entry name" value="Histidine kinase-like ATPase, C-terminal domain"/>
    <property type="match status" value="1"/>
</dbReference>
<feature type="modified residue" description="4-aspartylphosphate" evidence="19">
    <location>
        <position position="883"/>
    </location>
</feature>
<evidence type="ECO:0000256" key="13">
    <source>
        <dbReference type="ARBA" id="ARBA00023012"/>
    </source>
</evidence>
<dbReference type="InterPro" id="IPR035965">
    <property type="entry name" value="PAS-like_dom_sf"/>
</dbReference>
<dbReference type="InterPro" id="IPR011006">
    <property type="entry name" value="CheY-like_superfamily"/>
</dbReference>
<feature type="modified residue" description="4-aspartylphosphate" evidence="19">
    <location>
        <position position="739"/>
    </location>
</feature>
<feature type="domain" description="PAS" evidence="23">
    <location>
        <begin position="46"/>
        <end position="92"/>
    </location>
</feature>
<accession>A0A3N9NWW6</accession>
<dbReference type="InterPro" id="IPR004358">
    <property type="entry name" value="Sig_transdc_His_kin-like_C"/>
</dbReference>
<dbReference type="Gene3D" id="3.30.450.20">
    <property type="entry name" value="PAS domain"/>
    <property type="match status" value="3"/>
</dbReference>
<dbReference type="Pfam" id="PF02518">
    <property type="entry name" value="HATPase_c"/>
    <property type="match status" value="1"/>
</dbReference>
<keyword evidence="14 20" id="KW-0472">Membrane</keyword>
<dbReference type="NCBIfam" id="TIGR00229">
    <property type="entry name" value="sensory_box"/>
    <property type="match status" value="3"/>
</dbReference>
<keyword evidence="9" id="KW-0547">Nucleotide-binding</keyword>
<dbReference type="PRINTS" id="PR00344">
    <property type="entry name" value="BCTRLSENSOR"/>
</dbReference>
<evidence type="ECO:0000256" key="18">
    <source>
        <dbReference type="PROSITE-ProRule" id="PRU00110"/>
    </source>
</evidence>
<evidence type="ECO:0000256" key="11">
    <source>
        <dbReference type="ARBA" id="ARBA00022840"/>
    </source>
</evidence>
<evidence type="ECO:0000256" key="7">
    <source>
        <dbReference type="ARBA" id="ARBA00022679"/>
    </source>
</evidence>
<evidence type="ECO:0000259" key="22">
    <source>
        <dbReference type="PROSITE" id="PS50110"/>
    </source>
</evidence>
<keyword evidence="12 20" id="KW-1133">Transmembrane helix</keyword>
<dbReference type="SUPFAM" id="SSF55874">
    <property type="entry name" value="ATPase domain of HSP90 chaperone/DNA topoisomerase II/histidine kinase"/>
    <property type="match status" value="1"/>
</dbReference>
<keyword evidence="13" id="KW-0902">Two-component regulatory system</keyword>
<evidence type="ECO:0000256" key="4">
    <source>
        <dbReference type="ARBA" id="ARBA00012438"/>
    </source>
</evidence>
<keyword evidence="27" id="KW-1185">Reference proteome</keyword>
<dbReference type="InterPro" id="IPR000700">
    <property type="entry name" value="PAS-assoc_C"/>
</dbReference>
<dbReference type="PANTHER" id="PTHR45339">
    <property type="entry name" value="HYBRID SIGNAL TRANSDUCTION HISTIDINE KINASE J"/>
    <property type="match status" value="1"/>
</dbReference>
<feature type="domain" description="PAC" evidence="24">
    <location>
        <begin position="245"/>
        <end position="299"/>
    </location>
</feature>
<feature type="domain" description="PAC" evidence="24">
    <location>
        <begin position="373"/>
        <end position="428"/>
    </location>
</feature>
<dbReference type="Gene3D" id="1.20.120.160">
    <property type="entry name" value="HPT domain"/>
    <property type="match status" value="1"/>
</dbReference>
<dbReference type="SMART" id="SM00448">
    <property type="entry name" value="REC"/>
    <property type="match status" value="2"/>
</dbReference>
<evidence type="ECO:0000256" key="16">
    <source>
        <dbReference type="ARBA" id="ARBA00068150"/>
    </source>
</evidence>
<dbReference type="CDD" id="cd16922">
    <property type="entry name" value="HATPase_EvgS-ArcB-TorS-like"/>
    <property type="match status" value="1"/>
</dbReference>
<dbReference type="InterPro" id="IPR036097">
    <property type="entry name" value="HisK_dim/P_sf"/>
</dbReference>
<dbReference type="SMART" id="SM00387">
    <property type="entry name" value="HATPase_c"/>
    <property type="match status" value="1"/>
</dbReference>
<evidence type="ECO:0000259" key="21">
    <source>
        <dbReference type="PROSITE" id="PS50109"/>
    </source>
</evidence>
<dbReference type="InterPro" id="IPR003594">
    <property type="entry name" value="HATPase_dom"/>
</dbReference>
<keyword evidence="10" id="KW-0418">Kinase</keyword>
<evidence type="ECO:0000256" key="14">
    <source>
        <dbReference type="ARBA" id="ARBA00023136"/>
    </source>
</evidence>
<evidence type="ECO:0000259" key="25">
    <source>
        <dbReference type="PROSITE" id="PS50894"/>
    </source>
</evidence>
<feature type="modified residue" description="Phosphohistidine" evidence="18">
    <location>
        <position position="1032"/>
    </location>
</feature>
<dbReference type="SMART" id="SM00388">
    <property type="entry name" value="HisKA"/>
    <property type="match status" value="1"/>
</dbReference>
<dbReference type="InterPro" id="IPR036890">
    <property type="entry name" value="HATPase_C_sf"/>
</dbReference>
<evidence type="ECO:0000259" key="23">
    <source>
        <dbReference type="PROSITE" id="PS50112"/>
    </source>
</evidence>
<evidence type="ECO:0000256" key="17">
    <source>
        <dbReference type="ARBA" id="ARBA00074306"/>
    </source>
</evidence>
<dbReference type="EMBL" id="RQPI01000021">
    <property type="protein sequence ID" value="RQW08381.1"/>
    <property type="molecule type" value="Genomic_DNA"/>
</dbReference>
<dbReference type="GO" id="GO:0000155">
    <property type="term" value="F:phosphorelay sensor kinase activity"/>
    <property type="evidence" value="ECO:0007669"/>
    <property type="project" value="InterPro"/>
</dbReference>
<comment type="subcellular location">
    <subcellularLocation>
        <location evidence="2">Cell membrane</location>
        <topology evidence="2">Multi-pass membrane protein</topology>
    </subcellularLocation>
</comment>
<dbReference type="InterPro" id="IPR036641">
    <property type="entry name" value="HPT_dom_sf"/>
</dbReference>
<dbReference type="Pfam" id="PF00512">
    <property type="entry name" value="HisKA"/>
    <property type="match status" value="1"/>
</dbReference>
<dbReference type="InterPro" id="IPR005467">
    <property type="entry name" value="His_kinase_dom"/>
</dbReference>
<dbReference type="CDD" id="cd17546">
    <property type="entry name" value="REC_hyHK_CKI1_RcsC-like"/>
    <property type="match status" value="2"/>
</dbReference>
<evidence type="ECO:0000256" key="9">
    <source>
        <dbReference type="ARBA" id="ARBA00022741"/>
    </source>
</evidence>
<dbReference type="PROSITE" id="PS50113">
    <property type="entry name" value="PAC"/>
    <property type="match status" value="3"/>
</dbReference>
<dbReference type="InterPro" id="IPR008207">
    <property type="entry name" value="Sig_transdc_His_kin_Hpt_dom"/>
</dbReference>
<feature type="domain" description="Histidine kinase" evidence="21">
    <location>
        <begin position="446"/>
        <end position="667"/>
    </location>
</feature>
<proteinExistence type="inferred from homology"/>
<dbReference type="FunFam" id="1.10.287.130:FF:000002">
    <property type="entry name" value="Two-component osmosensing histidine kinase"/>
    <property type="match status" value="1"/>
</dbReference>
<dbReference type="FunFam" id="3.30.565.10:FF:000010">
    <property type="entry name" value="Sensor histidine kinase RcsC"/>
    <property type="match status" value="1"/>
</dbReference>
<evidence type="ECO:0000313" key="26">
    <source>
        <dbReference type="EMBL" id="RQW08381.1"/>
    </source>
</evidence>
<dbReference type="SUPFAM" id="SSF47226">
    <property type="entry name" value="Histidine-containing phosphotransfer domain, HPT domain"/>
    <property type="match status" value="1"/>
</dbReference>
<evidence type="ECO:0000256" key="2">
    <source>
        <dbReference type="ARBA" id="ARBA00004651"/>
    </source>
</evidence>
<evidence type="ECO:0000256" key="15">
    <source>
        <dbReference type="ARBA" id="ARBA00064003"/>
    </source>
</evidence>
<evidence type="ECO:0000256" key="19">
    <source>
        <dbReference type="PROSITE-ProRule" id="PRU00169"/>
    </source>
</evidence>
<dbReference type="Proteomes" id="UP000282529">
    <property type="component" value="Unassembled WGS sequence"/>
</dbReference>
<dbReference type="AlphaFoldDB" id="A0A3N9NWW6"/>
<evidence type="ECO:0000313" key="27">
    <source>
        <dbReference type="Proteomes" id="UP000282529"/>
    </source>
</evidence>
<evidence type="ECO:0000256" key="20">
    <source>
        <dbReference type="SAM" id="Phobius"/>
    </source>
</evidence>
<keyword evidence="8 20" id="KW-0812">Transmembrane</keyword>
<feature type="domain" description="PAS" evidence="23">
    <location>
        <begin position="178"/>
        <end position="243"/>
    </location>
</feature>
<dbReference type="SMART" id="SM00086">
    <property type="entry name" value="PAC"/>
    <property type="match status" value="3"/>
</dbReference>
<evidence type="ECO:0000259" key="24">
    <source>
        <dbReference type="PROSITE" id="PS50113"/>
    </source>
</evidence>
<feature type="domain" description="PAC" evidence="24">
    <location>
        <begin position="117"/>
        <end position="171"/>
    </location>
</feature>
<comment type="similarity">
    <text evidence="3">In the N-terminal section; belongs to the phytochrome family.</text>
</comment>